<protein>
    <submittedName>
        <fullName evidence="2">Alcohol dehydrogenase zinc-binding domain protein</fullName>
    </submittedName>
</protein>
<dbReference type="InterPro" id="IPR002539">
    <property type="entry name" value="MaoC-like_dom"/>
</dbReference>
<organism evidence="2 3">
    <name type="scientific">Leadbetterella byssophila (strain DSM 17132 / JCM 16389 / KACC 11308 / NBRC 106382 / 4M15)</name>
    <dbReference type="NCBI Taxonomy" id="649349"/>
    <lineage>
        <taxon>Bacteria</taxon>
        <taxon>Pseudomonadati</taxon>
        <taxon>Bacteroidota</taxon>
        <taxon>Cytophagia</taxon>
        <taxon>Cytophagales</taxon>
        <taxon>Leadbetterellaceae</taxon>
        <taxon>Leadbetterella</taxon>
    </lineage>
</organism>
<accession>E4RUE3</accession>
<dbReference type="KEGG" id="lby:Lbys_2138"/>
<sequence>MKALLIGAKAEAPKWTELDQRPLAPNELRIQIAACGINFPDILIQEGKYQFLPTFPYTPGGEFSGIITELGEEVQGFTIGQRVYGIERWGALSEEIILKADRVFSLADSMRLEEAASMMYNFSTALYALKHKGKMKQGQRILILGAGGGVGSAAVQLAHTHGLKVIAVSRSSPEVLRGYGADEVYTYDSFKDKVKGTPLDLVLDTVGGSSAEEALRCLSPGGRYLVVGFAAGEVPVFPLNLILLKDVSVTGVFWGSFSRKFPYKQEELAREIFQLHASGKIQMPKVKRYAWEEAVSVLSDFKQKRGVAKYLVVVSPRLIAEDQVRSVSKKRIFLSPEEVLASIGMELGESPFIEITQEMIDDFADATLDHQWIHIDEEAARQTPFGSTIAHGFLTLSLSPKFLEEIYEMPFVKSGINYGVDKVRFLAPVKVNDRIKMSARLLEAEPSRNKGLKMRLGVTYFVEGKPICVAELLSVLY</sequence>
<proteinExistence type="predicted"/>
<evidence type="ECO:0000259" key="1">
    <source>
        <dbReference type="SMART" id="SM00829"/>
    </source>
</evidence>
<dbReference type="Gene3D" id="3.90.180.10">
    <property type="entry name" value="Medium-chain alcohol dehydrogenases, catalytic domain"/>
    <property type="match status" value="1"/>
</dbReference>
<dbReference type="PANTHER" id="PTHR43677">
    <property type="entry name" value="SHORT-CHAIN DEHYDROGENASE/REDUCTASE"/>
    <property type="match status" value="1"/>
</dbReference>
<dbReference type="InterPro" id="IPR011032">
    <property type="entry name" value="GroES-like_sf"/>
</dbReference>
<dbReference type="Gene3D" id="3.40.50.720">
    <property type="entry name" value="NAD(P)-binding Rossmann-like Domain"/>
    <property type="match status" value="1"/>
</dbReference>
<reference evidence="2 3" key="2">
    <citation type="journal article" date="2011" name="Stand. Genomic Sci.">
        <title>Complete genome sequence of Leadbetterella byssophila type strain (4M15).</title>
        <authorList>
            <person name="Abt B."/>
            <person name="Teshima H."/>
            <person name="Lucas S."/>
            <person name="Lapidus A."/>
            <person name="Del Rio T.G."/>
            <person name="Nolan M."/>
            <person name="Tice H."/>
            <person name="Cheng J.F."/>
            <person name="Pitluck S."/>
            <person name="Liolios K."/>
            <person name="Pagani I."/>
            <person name="Ivanova N."/>
            <person name="Mavromatis K."/>
            <person name="Pati A."/>
            <person name="Tapia R."/>
            <person name="Han C."/>
            <person name="Goodwin L."/>
            <person name="Chen A."/>
            <person name="Palaniappan K."/>
            <person name="Land M."/>
            <person name="Hauser L."/>
            <person name="Chang Y.J."/>
            <person name="Jeffries C.D."/>
            <person name="Rohde M."/>
            <person name="Goker M."/>
            <person name="Tindall B.J."/>
            <person name="Detter J.C."/>
            <person name="Woyke T."/>
            <person name="Bristow J."/>
            <person name="Eisen J.A."/>
            <person name="Markowitz V."/>
            <person name="Hugenholtz P."/>
            <person name="Klenk H.P."/>
            <person name="Kyrpides N.C."/>
        </authorList>
    </citation>
    <scope>NUCLEOTIDE SEQUENCE [LARGE SCALE GENOMIC DNA]</scope>
    <source>
        <strain evidence="3">DSM 17132 / JCM 16389 / KACC 11308 / NBRC 106382 / 4M15</strain>
    </source>
</reference>
<gene>
    <name evidence="2" type="ordered locus">Lbys_2138</name>
</gene>
<dbReference type="SUPFAM" id="SSF54637">
    <property type="entry name" value="Thioesterase/thiol ester dehydrase-isomerase"/>
    <property type="match status" value="1"/>
</dbReference>
<dbReference type="eggNOG" id="COG0604">
    <property type="taxonomic scope" value="Bacteria"/>
</dbReference>
<dbReference type="InterPro" id="IPR020843">
    <property type="entry name" value="ER"/>
</dbReference>
<name>E4RUE3_LEAB4</name>
<dbReference type="HOGENOM" id="CLU_539406_0_0_10"/>
<dbReference type="SUPFAM" id="SSF50129">
    <property type="entry name" value="GroES-like"/>
    <property type="match status" value="1"/>
</dbReference>
<dbReference type="Pfam" id="PF08240">
    <property type="entry name" value="ADH_N"/>
    <property type="match status" value="1"/>
</dbReference>
<dbReference type="CDD" id="cd03450">
    <property type="entry name" value="NodN"/>
    <property type="match status" value="1"/>
</dbReference>
<dbReference type="Proteomes" id="UP000007435">
    <property type="component" value="Chromosome"/>
</dbReference>
<dbReference type="Pfam" id="PF01575">
    <property type="entry name" value="MaoC_dehydratas"/>
    <property type="match status" value="1"/>
</dbReference>
<reference key="1">
    <citation type="submission" date="2010-11" db="EMBL/GenBank/DDBJ databases">
        <title>The complete genome of Leadbetterella byssophila DSM 17132.</title>
        <authorList>
            <consortium name="US DOE Joint Genome Institute (JGI-PGF)"/>
            <person name="Lucas S."/>
            <person name="Copeland A."/>
            <person name="Lapidus A."/>
            <person name="Glavina del Rio T."/>
            <person name="Dalin E."/>
            <person name="Tice H."/>
            <person name="Bruce D."/>
            <person name="Goodwin L."/>
            <person name="Pitluck S."/>
            <person name="Kyrpides N."/>
            <person name="Mavromatis K."/>
            <person name="Ivanova N."/>
            <person name="Teshima H."/>
            <person name="Brettin T."/>
            <person name="Detter J.C."/>
            <person name="Han C."/>
            <person name="Tapia R."/>
            <person name="Land M."/>
            <person name="Hauser L."/>
            <person name="Markowitz V."/>
            <person name="Cheng J.-F."/>
            <person name="Hugenholtz P."/>
            <person name="Woyke T."/>
            <person name="Wu D."/>
            <person name="Tindall B."/>
            <person name="Pomrenke H.G."/>
            <person name="Brambilla E."/>
            <person name="Klenk H.-P."/>
            <person name="Eisen J.A."/>
        </authorList>
    </citation>
    <scope>NUCLEOTIDE SEQUENCE [LARGE SCALE GENOMIC DNA]</scope>
    <source>
        <strain>DSM 17132</strain>
    </source>
</reference>
<dbReference type="InterPro" id="IPR029069">
    <property type="entry name" value="HotDog_dom_sf"/>
</dbReference>
<dbReference type="EMBL" id="CP002305">
    <property type="protein sequence ID" value="ADQ17834.1"/>
    <property type="molecule type" value="Genomic_DNA"/>
</dbReference>
<dbReference type="SUPFAM" id="SSF51735">
    <property type="entry name" value="NAD(P)-binding Rossmann-fold domains"/>
    <property type="match status" value="1"/>
</dbReference>
<dbReference type="Gene3D" id="3.10.129.10">
    <property type="entry name" value="Hotdog Thioesterase"/>
    <property type="match status" value="1"/>
</dbReference>
<evidence type="ECO:0000313" key="3">
    <source>
        <dbReference type="Proteomes" id="UP000007435"/>
    </source>
</evidence>
<dbReference type="InterPro" id="IPR039375">
    <property type="entry name" value="NodN-like"/>
</dbReference>
<dbReference type="eggNOG" id="COG2030">
    <property type="taxonomic scope" value="Bacteria"/>
</dbReference>
<dbReference type="RefSeq" id="WP_013408880.1">
    <property type="nucleotide sequence ID" value="NC_014655.1"/>
</dbReference>
<dbReference type="GO" id="GO:0016491">
    <property type="term" value="F:oxidoreductase activity"/>
    <property type="evidence" value="ECO:0007669"/>
    <property type="project" value="InterPro"/>
</dbReference>
<dbReference type="InterPro" id="IPR036291">
    <property type="entry name" value="NAD(P)-bd_dom_sf"/>
</dbReference>
<dbReference type="AlphaFoldDB" id="E4RUE3"/>
<dbReference type="SMART" id="SM00829">
    <property type="entry name" value="PKS_ER"/>
    <property type="match status" value="1"/>
</dbReference>
<dbReference type="InterPro" id="IPR013149">
    <property type="entry name" value="ADH-like_C"/>
</dbReference>
<dbReference type="OrthoDB" id="9787435at2"/>
<dbReference type="Pfam" id="PF00107">
    <property type="entry name" value="ADH_zinc_N"/>
    <property type="match status" value="1"/>
</dbReference>
<dbReference type="InterPro" id="IPR051397">
    <property type="entry name" value="Zn-ADH-like_protein"/>
</dbReference>
<dbReference type="InterPro" id="IPR013154">
    <property type="entry name" value="ADH-like_N"/>
</dbReference>
<evidence type="ECO:0000313" key="2">
    <source>
        <dbReference type="EMBL" id="ADQ17834.1"/>
    </source>
</evidence>
<feature type="domain" description="Enoyl reductase (ER)" evidence="1">
    <location>
        <begin position="9"/>
        <end position="312"/>
    </location>
</feature>
<dbReference type="PANTHER" id="PTHR43677:SF4">
    <property type="entry name" value="QUINONE OXIDOREDUCTASE-LIKE PROTEIN 2"/>
    <property type="match status" value="1"/>
</dbReference>
<keyword evidence="3" id="KW-1185">Reference proteome</keyword>
<dbReference type="CDD" id="cd08241">
    <property type="entry name" value="QOR1"/>
    <property type="match status" value="1"/>
</dbReference>
<dbReference type="STRING" id="649349.Lbys_2138"/>